<proteinExistence type="predicted"/>
<keyword evidence="7" id="KW-0931">ER-Golgi transport</keyword>
<evidence type="ECO:0000256" key="9">
    <source>
        <dbReference type="ARBA" id="ARBA00022989"/>
    </source>
</evidence>
<dbReference type="SUPFAM" id="SSF50978">
    <property type="entry name" value="WD40 repeat-like"/>
    <property type="match status" value="1"/>
</dbReference>
<keyword evidence="13" id="KW-1185">Reference proteome</keyword>
<evidence type="ECO:0000256" key="5">
    <source>
        <dbReference type="ARBA" id="ARBA00022737"/>
    </source>
</evidence>
<dbReference type="EMBL" id="LGRX02014457">
    <property type="protein sequence ID" value="KAK3264590.1"/>
    <property type="molecule type" value="Genomic_DNA"/>
</dbReference>
<feature type="region of interest" description="Disordered" evidence="11">
    <location>
        <begin position="363"/>
        <end position="499"/>
    </location>
</feature>
<reference evidence="12 13" key="1">
    <citation type="journal article" date="2015" name="Genome Biol. Evol.">
        <title>Comparative Genomics of a Bacterivorous Green Alga Reveals Evolutionary Causalities and Consequences of Phago-Mixotrophic Mode of Nutrition.</title>
        <authorList>
            <person name="Burns J.A."/>
            <person name="Paasch A."/>
            <person name="Narechania A."/>
            <person name="Kim E."/>
        </authorList>
    </citation>
    <scope>NUCLEOTIDE SEQUENCE [LARGE SCALE GENOMIC DNA]</scope>
    <source>
        <strain evidence="12 13">PLY_AMNH</strain>
    </source>
</reference>
<comment type="caution">
    <text evidence="12">The sequence shown here is derived from an EMBL/GenBank/DDBJ whole genome shotgun (WGS) entry which is preliminary data.</text>
</comment>
<evidence type="ECO:0000256" key="3">
    <source>
        <dbReference type="ARBA" id="ARBA00022574"/>
    </source>
</evidence>
<dbReference type="Pfam" id="PF00400">
    <property type="entry name" value="WD40"/>
    <property type="match status" value="2"/>
</dbReference>
<dbReference type="GO" id="GO:0005789">
    <property type="term" value="C:endoplasmic reticulum membrane"/>
    <property type="evidence" value="ECO:0007669"/>
    <property type="project" value="UniProtKB-SubCell"/>
</dbReference>
<evidence type="ECO:0000256" key="2">
    <source>
        <dbReference type="ARBA" id="ARBA00022448"/>
    </source>
</evidence>
<evidence type="ECO:0000256" key="10">
    <source>
        <dbReference type="ARBA" id="ARBA00023136"/>
    </source>
</evidence>
<evidence type="ECO:0000256" key="8">
    <source>
        <dbReference type="ARBA" id="ARBA00022927"/>
    </source>
</evidence>
<evidence type="ECO:0000256" key="11">
    <source>
        <dbReference type="SAM" id="MobiDB-lite"/>
    </source>
</evidence>
<evidence type="ECO:0000256" key="4">
    <source>
        <dbReference type="ARBA" id="ARBA00022692"/>
    </source>
</evidence>
<keyword evidence="8" id="KW-0653">Protein transport</keyword>
<dbReference type="SMART" id="SM00320">
    <property type="entry name" value="WD40"/>
    <property type="match status" value="3"/>
</dbReference>
<evidence type="ECO:0000256" key="7">
    <source>
        <dbReference type="ARBA" id="ARBA00022892"/>
    </source>
</evidence>
<dbReference type="AlphaFoldDB" id="A0AAE0KY06"/>
<feature type="compositionally biased region" description="Low complexity" evidence="11">
    <location>
        <begin position="363"/>
        <end position="416"/>
    </location>
</feature>
<keyword evidence="3" id="KW-0853">WD repeat</keyword>
<dbReference type="GO" id="GO:0006888">
    <property type="term" value="P:endoplasmic reticulum to Golgi vesicle-mediated transport"/>
    <property type="evidence" value="ECO:0007669"/>
    <property type="project" value="TreeGrafter"/>
</dbReference>
<keyword evidence="10" id="KW-0472">Membrane</keyword>
<dbReference type="Proteomes" id="UP001190700">
    <property type="component" value="Unassembled WGS sequence"/>
</dbReference>
<evidence type="ECO:0000256" key="6">
    <source>
        <dbReference type="ARBA" id="ARBA00022824"/>
    </source>
</evidence>
<keyword evidence="4" id="KW-0812">Transmembrane</keyword>
<protein>
    <recommendedName>
        <fullName evidence="14">Anaphase-promoting complex subunit 4 WD40 domain-containing protein</fullName>
    </recommendedName>
</protein>
<dbReference type="InterPro" id="IPR001680">
    <property type="entry name" value="WD40_rpt"/>
</dbReference>
<dbReference type="GO" id="GO:0003400">
    <property type="term" value="P:regulation of COPII vesicle coating"/>
    <property type="evidence" value="ECO:0007669"/>
    <property type="project" value="TreeGrafter"/>
</dbReference>
<dbReference type="InterPro" id="IPR036322">
    <property type="entry name" value="WD40_repeat_dom_sf"/>
</dbReference>
<sequence length="499" mass="54412">MAEERFISKKFGSPIYGSAWTEEAVVLVGGGGSSSSGIKNKIMVTALEGDDLVDAVVSHETKADMPQKASAFGNTVAVLYSKDCEIFEFDLKEKTLSSVKSIKGVGEQKSVAFSRDGTLLALGGEDGHLRVYTYPELVLFGDLKDAHSEAITDLCFSPNGKRLCSVSSEKATTSSGALIVNIRSEDEIQYVKSKAAGGKYLEKWQYIWNREHDTRYFGCFRGIAYTADGPYGGALYLGFNNRCPKTRKTEGMLFMTEAGTLNSWGELVVFPDANITSLSISGTGDSIGVGSSEGATKIYKGRSMLLKRSIPKAHLVLAFGLLHAQWLLELLSAAENSSAEECFAALGFRVPLRMVVPVKVPGTKPTAEQAAEPTAEPTEQSGQQQNQHQSQPSRAANSRANIRANQEQRQQQSQHQSQRRSRKSQRPEPTQSRVDNNEPKAELTTTNIEPTSEITSSQQHSQRRANSANSRATTVDVTNVSQQQSQQQSHNRVDSSEPT</sequence>
<keyword evidence="5" id="KW-0677">Repeat</keyword>
<evidence type="ECO:0000313" key="13">
    <source>
        <dbReference type="Proteomes" id="UP001190700"/>
    </source>
</evidence>
<dbReference type="InterPro" id="IPR015943">
    <property type="entry name" value="WD40/YVTN_repeat-like_dom_sf"/>
</dbReference>
<evidence type="ECO:0000313" key="12">
    <source>
        <dbReference type="EMBL" id="KAK3264590.1"/>
    </source>
</evidence>
<evidence type="ECO:0000256" key="1">
    <source>
        <dbReference type="ARBA" id="ARBA00004389"/>
    </source>
</evidence>
<feature type="compositionally biased region" description="Polar residues" evidence="11">
    <location>
        <begin position="443"/>
        <end position="480"/>
    </location>
</feature>
<dbReference type="Gene3D" id="2.130.10.10">
    <property type="entry name" value="YVTN repeat-like/Quinoprotein amine dehydrogenase"/>
    <property type="match status" value="1"/>
</dbReference>
<comment type="subcellular location">
    <subcellularLocation>
        <location evidence="1">Endoplasmic reticulum membrane</location>
        <topology evidence="1">Single-pass membrane protein</topology>
    </subcellularLocation>
</comment>
<organism evidence="12 13">
    <name type="scientific">Cymbomonas tetramitiformis</name>
    <dbReference type="NCBI Taxonomy" id="36881"/>
    <lineage>
        <taxon>Eukaryota</taxon>
        <taxon>Viridiplantae</taxon>
        <taxon>Chlorophyta</taxon>
        <taxon>Pyramimonadophyceae</taxon>
        <taxon>Pyramimonadales</taxon>
        <taxon>Pyramimonadaceae</taxon>
        <taxon>Cymbomonas</taxon>
    </lineage>
</organism>
<gene>
    <name evidence="12" type="ORF">CYMTET_26682</name>
</gene>
<keyword evidence="2" id="KW-0813">Transport</keyword>
<evidence type="ECO:0008006" key="14">
    <source>
        <dbReference type="Google" id="ProtNLM"/>
    </source>
</evidence>
<name>A0AAE0KY06_9CHLO</name>
<dbReference type="PANTHER" id="PTHR23284:SF0">
    <property type="entry name" value="PROLACTIN REGULATORY ELEMENT-BINDING PROTEIN"/>
    <property type="match status" value="1"/>
</dbReference>
<dbReference type="InterPro" id="IPR045260">
    <property type="entry name" value="Sec12-like"/>
</dbReference>
<dbReference type="PANTHER" id="PTHR23284">
    <property type="entry name" value="PROLACTIN REGULATORY ELEMENT BINDING PROTEIN"/>
    <property type="match status" value="1"/>
</dbReference>
<dbReference type="GO" id="GO:0005085">
    <property type="term" value="F:guanyl-nucleotide exchange factor activity"/>
    <property type="evidence" value="ECO:0007669"/>
    <property type="project" value="InterPro"/>
</dbReference>
<keyword evidence="6" id="KW-0256">Endoplasmic reticulum</keyword>
<accession>A0AAE0KY06</accession>
<keyword evidence="9" id="KW-1133">Transmembrane helix</keyword>
<dbReference type="GO" id="GO:0015031">
    <property type="term" value="P:protein transport"/>
    <property type="evidence" value="ECO:0007669"/>
    <property type="project" value="UniProtKB-KW"/>
</dbReference>